<dbReference type="Gene3D" id="1.25.40.20">
    <property type="entry name" value="Ankyrin repeat-containing domain"/>
    <property type="match status" value="1"/>
</dbReference>
<dbReference type="SMART" id="SM00248">
    <property type="entry name" value="ANK"/>
    <property type="match status" value="5"/>
</dbReference>
<gene>
    <name evidence="20" type="ORF">SMAX5B_006854</name>
</gene>
<keyword evidence="14" id="KW-0472">Membrane</keyword>
<dbReference type="PROSITE" id="PS50297">
    <property type="entry name" value="ANK_REP_REGION"/>
    <property type="match status" value="1"/>
</dbReference>
<evidence type="ECO:0000256" key="4">
    <source>
        <dbReference type="ARBA" id="ARBA00009156"/>
    </source>
</evidence>
<feature type="domain" description="Carbohydrate kinase FGGY N-terminal" evidence="18">
    <location>
        <begin position="14"/>
        <end position="268"/>
    </location>
</feature>
<evidence type="ECO:0000256" key="16">
    <source>
        <dbReference type="PROSITE-ProRule" id="PRU00023"/>
    </source>
</evidence>
<evidence type="ECO:0000256" key="12">
    <source>
        <dbReference type="ARBA" id="ARBA00022840"/>
    </source>
</evidence>
<accession>A0A2U9AWK2</accession>
<dbReference type="InterPro" id="IPR018483">
    <property type="entry name" value="Carb_kinase_FGGY_CS"/>
</dbReference>
<dbReference type="Proteomes" id="UP000246464">
    <property type="component" value="Chromosome 1"/>
</dbReference>
<dbReference type="InterPro" id="IPR018485">
    <property type="entry name" value="FGGY_C"/>
</dbReference>
<reference evidence="20 21" key="1">
    <citation type="submission" date="2017-12" db="EMBL/GenBank/DDBJ databases">
        <title>Integrating genomic resources of turbot (Scophthalmus maximus) in depth evaluation of genetic and physical mapping variation across individuals.</title>
        <authorList>
            <person name="Martinez P."/>
        </authorList>
    </citation>
    <scope>NUCLEOTIDE SEQUENCE [LARGE SCALE GENOMIC DNA]</scope>
</reference>
<dbReference type="Pfam" id="PF00370">
    <property type="entry name" value="FGGY_N"/>
    <property type="match status" value="1"/>
</dbReference>
<dbReference type="FunFam" id="3.30.420.40:FF:000043">
    <property type="entry name" value="glycerol kinase isoform X1"/>
    <property type="match status" value="1"/>
</dbReference>
<evidence type="ECO:0000256" key="14">
    <source>
        <dbReference type="ARBA" id="ARBA00023136"/>
    </source>
</evidence>
<dbReference type="InterPro" id="IPR042018">
    <property type="entry name" value="GK1-3_metazoan-type"/>
</dbReference>
<evidence type="ECO:0000256" key="6">
    <source>
        <dbReference type="ARBA" id="ARBA00022490"/>
    </source>
</evidence>
<evidence type="ECO:0000256" key="17">
    <source>
        <dbReference type="RuleBase" id="RU003733"/>
    </source>
</evidence>
<feature type="repeat" description="ANK" evidence="16">
    <location>
        <begin position="894"/>
        <end position="930"/>
    </location>
</feature>
<proteinExistence type="inferred from homology"/>
<dbReference type="FunFam" id="1.25.40.20:FF:000097">
    <property type="entry name" value="NF-kappa-B inhibitor zeta isoform X1"/>
    <property type="match status" value="1"/>
</dbReference>
<protein>
    <recommendedName>
        <fullName evidence="5">glycerol kinase</fullName>
        <ecNumber evidence="5">2.7.1.30</ecNumber>
    </recommendedName>
    <alternativeName>
        <fullName evidence="15">ATP:glycerol 3-phosphotransferase</fullName>
    </alternativeName>
</protein>
<evidence type="ECO:0000256" key="13">
    <source>
        <dbReference type="ARBA" id="ARBA00023128"/>
    </source>
</evidence>
<evidence type="ECO:0000259" key="18">
    <source>
        <dbReference type="Pfam" id="PF00370"/>
    </source>
</evidence>
<dbReference type="PROSITE" id="PS50088">
    <property type="entry name" value="ANK_REPEAT"/>
    <property type="match status" value="3"/>
</dbReference>
<keyword evidence="11" id="KW-0319">Glycerol metabolism</keyword>
<evidence type="ECO:0000256" key="3">
    <source>
        <dbReference type="ARBA" id="ARBA00005190"/>
    </source>
</evidence>
<keyword evidence="6" id="KW-0963">Cytoplasm</keyword>
<evidence type="ECO:0000256" key="9">
    <source>
        <dbReference type="ARBA" id="ARBA00022777"/>
    </source>
</evidence>
<evidence type="ECO:0000256" key="15">
    <source>
        <dbReference type="ARBA" id="ARBA00043149"/>
    </source>
</evidence>
<comment type="subcellular location">
    <subcellularLocation>
        <location evidence="2">Cytoplasm</location>
    </subcellularLocation>
    <subcellularLocation>
        <location evidence="1">Mitochondrion outer membrane</location>
    </subcellularLocation>
</comment>
<evidence type="ECO:0000256" key="7">
    <source>
        <dbReference type="ARBA" id="ARBA00022679"/>
    </source>
</evidence>
<dbReference type="PROSITE" id="PS00933">
    <property type="entry name" value="FGGY_KINASES_1"/>
    <property type="match status" value="1"/>
</dbReference>
<dbReference type="AlphaFoldDB" id="A0A2U9AWK2"/>
<evidence type="ECO:0000256" key="10">
    <source>
        <dbReference type="ARBA" id="ARBA00022787"/>
    </source>
</evidence>
<keyword evidence="7 17" id="KW-0808">Transferase</keyword>
<keyword evidence="10" id="KW-1000">Mitochondrion outer membrane</keyword>
<dbReference type="Pfam" id="PF12796">
    <property type="entry name" value="Ank_2"/>
    <property type="match status" value="2"/>
</dbReference>
<keyword evidence="12" id="KW-0067">ATP-binding</keyword>
<comment type="similarity">
    <text evidence="4 17">Belongs to the FGGY kinase family.</text>
</comment>
<dbReference type="GO" id="GO:0006641">
    <property type="term" value="P:triglyceride metabolic process"/>
    <property type="evidence" value="ECO:0007669"/>
    <property type="project" value="TreeGrafter"/>
</dbReference>
<comment type="pathway">
    <text evidence="3">Polyol metabolism; glycerol degradation via glycerol kinase pathway; sn-glycerol 3-phosphate from glycerol: step 1/1.</text>
</comment>
<keyword evidence="9 17" id="KW-0418">Kinase</keyword>
<organism evidence="20 21">
    <name type="scientific">Scophthalmus maximus</name>
    <name type="common">Turbot</name>
    <name type="synonym">Psetta maxima</name>
    <dbReference type="NCBI Taxonomy" id="52904"/>
    <lineage>
        <taxon>Eukaryota</taxon>
        <taxon>Metazoa</taxon>
        <taxon>Chordata</taxon>
        <taxon>Craniata</taxon>
        <taxon>Vertebrata</taxon>
        <taxon>Euteleostomi</taxon>
        <taxon>Actinopterygii</taxon>
        <taxon>Neopterygii</taxon>
        <taxon>Teleostei</taxon>
        <taxon>Neoteleostei</taxon>
        <taxon>Acanthomorphata</taxon>
        <taxon>Carangaria</taxon>
        <taxon>Pleuronectiformes</taxon>
        <taxon>Pleuronectoidei</taxon>
        <taxon>Scophthalmidae</taxon>
        <taxon>Scophthalmus</taxon>
    </lineage>
</organism>
<dbReference type="GO" id="GO:0019563">
    <property type="term" value="P:glycerol catabolic process"/>
    <property type="evidence" value="ECO:0007669"/>
    <property type="project" value="UniProtKB-UniPathway"/>
</dbReference>
<dbReference type="InterPro" id="IPR043129">
    <property type="entry name" value="ATPase_NBD"/>
</dbReference>
<name>A0A2U9AWK2_SCOMX</name>
<dbReference type="NCBIfam" id="NF000756">
    <property type="entry name" value="PRK00047.1"/>
    <property type="match status" value="1"/>
</dbReference>
<keyword evidence="13" id="KW-0496">Mitochondrion</keyword>
<evidence type="ECO:0000313" key="21">
    <source>
        <dbReference type="Proteomes" id="UP000246464"/>
    </source>
</evidence>
<dbReference type="FunFam" id="3.30.420.40:FF:000033">
    <property type="entry name" value="glycerol kinase isoform X2"/>
    <property type="match status" value="1"/>
</dbReference>
<dbReference type="PROSITE" id="PS00445">
    <property type="entry name" value="FGGY_KINASES_2"/>
    <property type="match status" value="1"/>
</dbReference>
<dbReference type="GO" id="GO:0005524">
    <property type="term" value="F:ATP binding"/>
    <property type="evidence" value="ECO:0007669"/>
    <property type="project" value="UniProtKB-KW"/>
</dbReference>
<feature type="repeat" description="ANK" evidence="16">
    <location>
        <begin position="858"/>
        <end position="890"/>
    </location>
</feature>
<dbReference type="Pfam" id="PF02782">
    <property type="entry name" value="FGGY_C"/>
    <property type="match status" value="1"/>
</dbReference>
<dbReference type="NCBIfam" id="TIGR01311">
    <property type="entry name" value="glycerol_kin"/>
    <property type="match status" value="1"/>
</dbReference>
<evidence type="ECO:0000259" key="19">
    <source>
        <dbReference type="Pfam" id="PF02782"/>
    </source>
</evidence>
<dbReference type="SUPFAM" id="SSF48403">
    <property type="entry name" value="Ankyrin repeat"/>
    <property type="match status" value="1"/>
</dbReference>
<feature type="domain" description="Carbohydrate kinase FGGY C-terminal" evidence="19">
    <location>
        <begin position="278"/>
        <end position="468"/>
    </location>
</feature>
<dbReference type="EC" id="2.7.1.30" evidence="5"/>
<dbReference type="PANTHER" id="PTHR10196">
    <property type="entry name" value="SUGAR KINASE"/>
    <property type="match status" value="1"/>
</dbReference>
<evidence type="ECO:0000256" key="5">
    <source>
        <dbReference type="ARBA" id="ARBA00012099"/>
    </source>
</evidence>
<evidence type="ECO:0000256" key="11">
    <source>
        <dbReference type="ARBA" id="ARBA00022798"/>
    </source>
</evidence>
<dbReference type="GO" id="GO:0046167">
    <property type="term" value="P:glycerol-3-phosphate biosynthetic process"/>
    <property type="evidence" value="ECO:0007669"/>
    <property type="project" value="TreeGrafter"/>
</dbReference>
<dbReference type="GO" id="GO:0005741">
    <property type="term" value="C:mitochondrial outer membrane"/>
    <property type="evidence" value="ECO:0007669"/>
    <property type="project" value="UniProtKB-SubCell"/>
</dbReference>
<evidence type="ECO:0000256" key="2">
    <source>
        <dbReference type="ARBA" id="ARBA00004496"/>
    </source>
</evidence>
<evidence type="ECO:0000313" key="20">
    <source>
        <dbReference type="EMBL" id="AWO96052.1"/>
    </source>
</evidence>
<dbReference type="UniPathway" id="UPA00618">
    <property type="reaction ID" value="UER00672"/>
</dbReference>
<keyword evidence="8" id="KW-0547">Nucleotide-binding</keyword>
<dbReference type="Gene3D" id="3.30.420.40">
    <property type="match status" value="2"/>
</dbReference>
<dbReference type="SUPFAM" id="SSF53067">
    <property type="entry name" value="Actin-like ATPase domain"/>
    <property type="match status" value="2"/>
</dbReference>
<dbReference type="GO" id="GO:0004370">
    <property type="term" value="F:glycerol kinase activity"/>
    <property type="evidence" value="ECO:0007669"/>
    <property type="project" value="UniProtKB-EC"/>
</dbReference>
<sequence length="960" mass="105917">MAASSHRITLGPLVAAIDQGTSSTRFLVFNSKTAELLSHHQVEIKQSFPKEGWVEEDPKEILQSVYECMERTCEKLTLLNIDISNIKAIGVTNQRETTLVWDKETGEPLYNAIVWLDLRTQSTVERLINKTPGRNKNHLKHKTGLPISTYFSAVKLRWLMDNVEEVRDAVVSHRAMFGTVDSWLIWCLTGGKSGGVHCTDVTNASRTMLFNIHTLDWDPELCKYFGIPMEILPRVRSSSEIYGLMKSGALSGIPISGCLGDQSAALVGQMCFQDGQAKNTYGTGCFLLLNTGAKPVISDHGLLTTVAYKLGRDKPACYALEGSVAIAGAVVRWLQDNLGIIGSSEELEKLAASVGTSYGCYFVPAFSGLYAPYWEPSARGIICGLTQFTNKSHLAFAALEAVCFQTREILDSMNQDSGIPLTQLQVDGGMTSNRLLMQLQADILCIPVVKPSMPETTALGAAMAAGAAEGVSVWSLSPEDLSEVTSEKFEPQINPEESELRYARWKKAVQRSMNWETMEPVGSENGETSIFSSVPLGFYIMGSMLMLIGAKFLAVTKLSGSPQSFQDMQRNNTVKELLVRKRQKWTCSPEDNNMEHGFKFAKLENFAGDASPHMWGPHAPVNPNSHTHFPPAYPESVDIILEHMQQPGFQGNVAPTAEGKMSLFHWQIQRETQRVGEVSPELLTMQDADGDTYLHIAVAKGRRALAYVLAEKMSQCGSLDMKEHNGQTALQIATATDQHLIVRDLLAHGAQFNTRDSWGRSPLHVCAEKGHFLSLQAIWRTLKGSGQPTDIEMFNYDGLTPLHTAVLYHNSVVEELRRLESPCSYMVMHLVQRKHSFVESIKTLLLMGASLATKDLKSGRTCLHMAAEEANLELMEIIFDQPHSLSIVNVKTFSGNTPLHIASSLQNHHTQVKAVTLLMRNGGEPGTRNLENELPSQLVSGGPIGQKVRQILKGNICMLK</sequence>
<keyword evidence="21" id="KW-1185">Reference proteome</keyword>
<dbReference type="InterPro" id="IPR005999">
    <property type="entry name" value="Glycerol_kin"/>
</dbReference>
<evidence type="ECO:0000256" key="1">
    <source>
        <dbReference type="ARBA" id="ARBA00004294"/>
    </source>
</evidence>
<dbReference type="InterPro" id="IPR018484">
    <property type="entry name" value="FGGY_N"/>
</dbReference>
<dbReference type="CDD" id="cd07792">
    <property type="entry name" value="ASKHA_NBD_FGGY_GK1-3-like"/>
    <property type="match status" value="1"/>
</dbReference>
<dbReference type="InterPro" id="IPR002110">
    <property type="entry name" value="Ankyrin_rpt"/>
</dbReference>
<feature type="repeat" description="ANK" evidence="16">
    <location>
        <begin position="725"/>
        <end position="757"/>
    </location>
</feature>
<dbReference type="EMBL" id="CP026243">
    <property type="protein sequence ID" value="AWO96052.1"/>
    <property type="molecule type" value="Genomic_DNA"/>
</dbReference>
<dbReference type="STRING" id="52904.ENSSMAP00000025712"/>
<keyword evidence="16" id="KW-0040">ANK repeat</keyword>
<dbReference type="InterPro" id="IPR036770">
    <property type="entry name" value="Ankyrin_rpt-contain_sf"/>
</dbReference>
<evidence type="ECO:0000256" key="8">
    <source>
        <dbReference type="ARBA" id="ARBA00022741"/>
    </source>
</evidence>
<dbReference type="PANTHER" id="PTHR10196:SF69">
    <property type="entry name" value="GLYCEROL KINASE"/>
    <property type="match status" value="1"/>
</dbReference>